<dbReference type="InterPro" id="IPR036860">
    <property type="entry name" value="SH2_dom_sf"/>
</dbReference>
<evidence type="ECO:0000256" key="1">
    <source>
        <dbReference type="ARBA" id="ARBA00022443"/>
    </source>
</evidence>
<dbReference type="Proteomes" id="UP000008144">
    <property type="component" value="Chromosome 8"/>
</dbReference>
<keyword evidence="1 4" id="KW-0728">SH3 domain</keyword>
<dbReference type="InParanoid" id="F7BLX1"/>
<evidence type="ECO:0000313" key="8">
    <source>
        <dbReference type="Proteomes" id="UP000008144"/>
    </source>
</evidence>
<proteinExistence type="predicted"/>
<evidence type="ECO:0000259" key="5">
    <source>
        <dbReference type="PROSITE" id="PS50001"/>
    </source>
</evidence>
<evidence type="ECO:0000256" key="2">
    <source>
        <dbReference type="ARBA" id="ARBA00022999"/>
    </source>
</evidence>
<dbReference type="SMART" id="SM00326">
    <property type="entry name" value="SH3"/>
    <property type="match status" value="1"/>
</dbReference>
<dbReference type="Gene3D" id="2.30.30.40">
    <property type="entry name" value="SH3 Domains"/>
    <property type="match status" value="1"/>
</dbReference>
<dbReference type="PANTHER" id="PTHR10155">
    <property type="entry name" value="PHOSPHATIDYLINOSITOL 3-KINASE REGULATORY SUBUNIT"/>
    <property type="match status" value="1"/>
</dbReference>
<evidence type="ECO:0000256" key="4">
    <source>
        <dbReference type="PROSITE-ProRule" id="PRU00192"/>
    </source>
</evidence>
<evidence type="ECO:0000256" key="3">
    <source>
        <dbReference type="PROSITE-ProRule" id="PRU00191"/>
    </source>
</evidence>
<feature type="domain" description="SH3" evidence="6">
    <location>
        <begin position="13"/>
        <end position="85"/>
    </location>
</feature>
<evidence type="ECO:0000313" key="7">
    <source>
        <dbReference type="Ensembl" id="ENSCINP00000024453.2"/>
    </source>
</evidence>
<evidence type="ECO:0000259" key="6">
    <source>
        <dbReference type="PROSITE" id="PS50002"/>
    </source>
</evidence>
<dbReference type="PROSITE" id="PS50001">
    <property type="entry name" value="SH2"/>
    <property type="match status" value="1"/>
</dbReference>
<evidence type="ECO:0008006" key="9">
    <source>
        <dbReference type="Google" id="ProtNLM"/>
    </source>
</evidence>
<name>F7BLX1_CIOIN</name>
<dbReference type="PANTHER" id="PTHR10155:SF10">
    <property type="entry name" value="PI3K21B, ISOFORM B"/>
    <property type="match status" value="1"/>
</dbReference>
<dbReference type="Gene3D" id="3.30.505.10">
    <property type="entry name" value="SH2 domain"/>
    <property type="match status" value="1"/>
</dbReference>
<reference evidence="8" key="1">
    <citation type="journal article" date="2002" name="Science">
        <title>The draft genome of Ciona intestinalis: insights into chordate and vertebrate origins.</title>
        <authorList>
            <person name="Dehal P."/>
            <person name="Satou Y."/>
            <person name="Campbell R.K."/>
            <person name="Chapman J."/>
            <person name="Degnan B."/>
            <person name="De Tomaso A."/>
            <person name="Davidson B."/>
            <person name="Di Gregorio A."/>
            <person name="Gelpke M."/>
            <person name="Goodstein D.M."/>
            <person name="Harafuji N."/>
            <person name="Hastings K.E."/>
            <person name="Ho I."/>
            <person name="Hotta K."/>
            <person name="Huang W."/>
            <person name="Kawashima T."/>
            <person name="Lemaire P."/>
            <person name="Martinez D."/>
            <person name="Meinertzhagen I.A."/>
            <person name="Necula S."/>
            <person name="Nonaka M."/>
            <person name="Putnam N."/>
            <person name="Rash S."/>
            <person name="Saiga H."/>
            <person name="Satake M."/>
            <person name="Terry A."/>
            <person name="Yamada L."/>
            <person name="Wang H.G."/>
            <person name="Awazu S."/>
            <person name="Azumi K."/>
            <person name="Boore J."/>
            <person name="Branno M."/>
            <person name="Chin-Bow S."/>
            <person name="DeSantis R."/>
            <person name="Doyle S."/>
            <person name="Francino P."/>
            <person name="Keys D.N."/>
            <person name="Haga S."/>
            <person name="Hayashi H."/>
            <person name="Hino K."/>
            <person name="Imai K.S."/>
            <person name="Inaba K."/>
            <person name="Kano S."/>
            <person name="Kobayashi K."/>
            <person name="Kobayashi M."/>
            <person name="Lee B.I."/>
            <person name="Makabe K.W."/>
            <person name="Manohar C."/>
            <person name="Matassi G."/>
            <person name="Medina M."/>
            <person name="Mochizuki Y."/>
            <person name="Mount S."/>
            <person name="Morishita T."/>
            <person name="Miura S."/>
            <person name="Nakayama A."/>
            <person name="Nishizaka S."/>
            <person name="Nomoto H."/>
            <person name="Ohta F."/>
            <person name="Oishi K."/>
            <person name="Rigoutsos I."/>
            <person name="Sano M."/>
            <person name="Sasaki A."/>
            <person name="Sasakura Y."/>
            <person name="Shoguchi E."/>
            <person name="Shin-i T."/>
            <person name="Spagnuolo A."/>
            <person name="Stainier D."/>
            <person name="Suzuki M.M."/>
            <person name="Tassy O."/>
            <person name="Takatori N."/>
            <person name="Tokuoka M."/>
            <person name="Yagi K."/>
            <person name="Yoshizaki F."/>
            <person name="Wada S."/>
            <person name="Zhang C."/>
            <person name="Hyatt P.D."/>
            <person name="Larimer F."/>
            <person name="Detter C."/>
            <person name="Doggett N."/>
            <person name="Glavina T."/>
            <person name="Hawkins T."/>
            <person name="Richardson P."/>
            <person name="Lucas S."/>
            <person name="Kohara Y."/>
            <person name="Levine M."/>
            <person name="Satoh N."/>
            <person name="Rokhsar D.S."/>
        </authorList>
    </citation>
    <scope>NUCLEOTIDE SEQUENCE [LARGE SCALE GENOMIC DNA]</scope>
</reference>
<dbReference type="EMBL" id="EAAA01002643">
    <property type="status" value="NOT_ANNOTATED_CDS"/>
    <property type="molecule type" value="Genomic_DNA"/>
</dbReference>
<dbReference type="PRINTS" id="PR00401">
    <property type="entry name" value="SH2DOMAIN"/>
</dbReference>
<keyword evidence="8" id="KW-1185">Reference proteome</keyword>
<dbReference type="SUPFAM" id="SSF50044">
    <property type="entry name" value="SH3-domain"/>
    <property type="match status" value="1"/>
</dbReference>
<dbReference type="GeneTree" id="ENSGT00940000155553"/>
<dbReference type="AlphaFoldDB" id="F7BLX1"/>
<dbReference type="InterPro" id="IPR036028">
    <property type="entry name" value="SH3-like_dom_sf"/>
</dbReference>
<dbReference type="HOGENOM" id="CLU_1100563_0_0_1"/>
<dbReference type="InterPro" id="IPR001452">
    <property type="entry name" value="SH3_domain"/>
</dbReference>
<keyword evidence="2 3" id="KW-0727">SH2 domain</keyword>
<reference evidence="7" key="4">
    <citation type="submission" date="2025-09" db="UniProtKB">
        <authorList>
            <consortium name="Ensembl"/>
        </authorList>
    </citation>
    <scope>IDENTIFICATION</scope>
</reference>
<reference evidence="7" key="2">
    <citation type="journal article" date="2008" name="Genome Biol.">
        <title>Improved genome assembly and evidence-based global gene model set for the chordate Ciona intestinalis: new insight into intron and operon populations.</title>
        <authorList>
            <person name="Satou Y."/>
            <person name="Mineta K."/>
            <person name="Ogasawara M."/>
            <person name="Sasakura Y."/>
            <person name="Shoguchi E."/>
            <person name="Ueno K."/>
            <person name="Yamada L."/>
            <person name="Matsumoto J."/>
            <person name="Wasserscheid J."/>
            <person name="Dewar K."/>
            <person name="Wiley G.B."/>
            <person name="Macmil S.L."/>
            <person name="Roe B.A."/>
            <person name="Zeller R.W."/>
            <person name="Hastings K.E."/>
            <person name="Lemaire P."/>
            <person name="Lindquist E."/>
            <person name="Endo T."/>
            <person name="Hotta K."/>
            <person name="Inaba K."/>
        </authorList>
    </citation>
    <scope>NUCLEOTIDE SEQUENCE [LARGE SCALE GENOMIC DNA]</scope>
    <source>
        <strain evidence="7">wild type</strain>
    </source>
</reference>
<dbReference type="Ensembl" id="ENSCINT00000024699.2">
    <property type="protein sequence ID" value="ENSCINP00000024453.2"/>
    <property type="gene ID" value="ENSCING00000002107.3"/>
</dbReference>
<dbReference type="SMART" id="SM00252">
    <property type="entry name" value="SH2"/>
    <property type="match status" value="1"/>
</dbReference>
<organism evidence="7 8">
    <name type="scientific">Ciona intestinalis</name>
    <name type="common">Transparent sea squirt</name>
    <name type="synonym">Ascidia intestinalis</name>
    <dbReference type="NCBI Taxonomy" id="7719"/>
    <lineage>
        <taxon>Eukaryota</taxon>
        <taxon>Metazoa</taxon>
        <taxon>Chordata</taxon>
        <taxon>Tunicata</taxon>
        <taxon>Ascidiacea</taxon>
        <taxon>Phlebobranchia</taxon>
        <taxon>Cionidae</taxon>
        <taxon>Ciona</taxon>
    </lineage>
</organism>
<dbReference type="SUPFAM" id="SSF55550">
    <property type="entry name" value="SH2 domain"/>
    <property type="match status" value="1"/>
</dbReference>
<sequence>MSDQQPIYPHQSIPGIEYRMVADYEPQDKDRCIRCRANDTVIVKLPLNFAFTGTDKHPEGWLYCTNLQTDETGYIPAEYVEYVQTVVPRPAPRERPLLPPVPEVVDEAEVPPVIPPRCGSDSRPQVNSNYVPVPINVNVSNGSNSPRPHRPSLSQSLQDQEWYWGSVTREEVNAQLSDEQDGTFLVRNSANSDREYTLTLRKGGSNKLIRIMSRNGMYGFAEPLIFNSVIQLVNHYRNEPLTRYNPDLDITLR</sequence>
<dbReference type="STRING" id="7719.ENSCINP00000024453"/>
<feature type="domain" description="SH2" evidence="5">
    <location>
        <begin position="162"/>
        <end position="253"/>
    </location>
</feature>
<dbReference type="Pfam" id="PF00017">
    <property type="entry name" value="SH2"/>
    <property type="match status" value="1"/>
</dbReference>
<dbReference type="PROSITE" id="PS50002">
    <property type="entry name" value="SH3"/>
    <property type="match status" value="1"/>
</dbReference>
<accession>F7BLX1</accession>
<reference evidence="7" key="3">
    <citation type="submission" date="2025-08" db="UniProtKB">
        <authorList>
            <consortium name="Ensembl"/>
        </authorList>
    </citation>
    <scope>IDENTIFICATION</scope>
</reference>
<protein>
    <recommendedName>
        <fullName evidence="9">SH2 domain-containing protein</fullName>
    </recommendedName>
</protein>
<dbReference type="PRINTS" id="PR00678">
    <property type="entry name" value="PI3KINASEP85"/>
</dbReference>
<dbReference type="InterPro" id="IPR000980">
    <property type="entry name" value="SH2"/>
</dbReference>